<name>A0A1W1C6Q7_9ZZZZ</name>
<proteinExistence type="predicted"/>
<dbReference type="AlphaFoldDB" id="A0A1W1C6Q7"/>
<sequence>MSYIKKTNPEEKLEYNEDKLAYVIKKLKLVNKDISKKMGISAVTVSQIKNYREAKLRNHHIYAICFVYNIPVEIFENKDIDTIQKIDELLAQHHRELKIFAHNKEILDKLLGVWYMYSYPSNLRLTDIWETKTTFYNDYRVIDEHKNEGTLHIGKNQSIILKESHGSKNITSITFDNARIFYNVFLFSRVSKSNSVNKELFNFGICSRKKLDKEEVKTILGEVNEVQLQVNYNILERISMIIEMDR</sequence>
<dbReference type="EMBL" id="FPHN01000126">
    <property type="protein sequence ID" value="SFV61404.1"/>
    <property type="molecule type" value="Genomic_DNA"/>
</dbReference>
<protein>
    <submittedName>
        <fullName evidence="1">Uncharacterized protein</fullName>
    </submittedName>
</protein>
<evidence type="ECO:0000313" key="1">
    <source>
        <dbReference type="EMBL" id="SFV61404.1"/>
    </source>
</evidence>
<gene>
    <name evidence="1" type="ORF">MNB_SV-14-596</name>
</gene>
<dbReference type="GO" id="GO:0003677">
    <property type="term" value="F:DNA binding"/>
    <property type="evidence" value="ECO:0007669"/>
    <property type="project" value="InterPro"/>
</dbReference>
<dbReference type="InterPro" id="IPR010982">
    <property type="entry name" value="Lambda_DNA-bd_dom_sf"/>
</dbReference>
<organism evidence="1">
    <name type="scientific">hydrothermal vent metagenome</name>
    <dbReference type="NCBI Taxonomy" id="652676"/>
    <lineage>
        <taxon>unclassified sequences</taxon>
        <taxon>metagenomes</taxon>
        <taxon>ecological metagenomes</taxon>
    </lineage>
</organism>
<accession>A0A1W1C6Q7</accession>
<dbReference type="SUPFAM" id="SSF47413">
    <property type="entry name" value="lambda repressor-like DNA-binding domains"/>
    <property type="match status" value="1"/>
</dbReference>
<reference evidence="1" key="1">
    <citation type="submission" date="2016-10" db="EMBL/GenBank/DDBJ databases">
        <authorList>
            <person name="de Groot N.N."/>
        </authorList>
    </citation>
    <scope>NUCLEOTIDE SEQUENCE</scope>
</reference>
<dbReference type="Gene3D" id="1.10.260.40">
    <property type="entry name" value="lambda repressor-like DNA-binding domains"/>
    <property type="match status" value="1"/>
</dbReference>